<dbReference type="Proteomes" id="UP000001364">
    <property type="component" value="Chromosome"/>
</dbReference>
<dbReference type="KEGG" id="ccs:CCNA_03898"/>
<dbReference type="HOGENOM" id="CLU_125946_1_0_5"/>
<keyword evidence="3" id="KW-1185">Reference proteome</keyword>
<dbReference type="RefSeq" id="WP_024265790.1">
    <property type="nucleotide sequence ID" value="NC_011916.1"/>
</dbReference>
<feature type="domain" description="SnoaL-like" evidence="1">
    <location>
        <begin position="10"/>
        <end position="111"/>
    </location>
</feature>
<dbReference type="InterPro" id="IPR037401">
    <property type="entry name" value="SnoaL-like"/>
</dbReference>
<dbReference type="OrthoDB" id="9781757at2"/>
<organism evidence="2 3">
    <name type="scientific">Caulobacter vibrioides (strain NA1000 / CB15N)</name>
    <name type="common">Caulobacter crescentus</name>
    <dbReference type="NCBI Taxonomy" id="565050"/>
    <lineage>
        <taxon>Bacteria</taxon>
        <taxon>Pseudomonadati</taxon>
        <taxon>Pseudomonadota</taxon>
        <taxon>Alphaproteobacteria</taxon>
        <taxon>Caulobacterales</taxon>
        <taxon>Caulobacteraceae</taxon>
        <taxon>Caulobacter</taxon>
    </lineage>
</organism>
<proteinExistence type="predicted"/>
<dbReference type="Gene3D" id="3.10.450.50">
    <property type="match status" value="1"/>
</dbReference>
<dbReference type="InterPro" id="IPR032710">
    <property type="entry name" value="NTF2-like_dom_sf"/>
</dbReference>
<dbReference type="GeneID" id="17829433"/>
<dbReference type="EMBL" id="CP001340">
    <property type="protein sequence ID" value="AGJ94613.1"/>
    <property type="molecule type" value="Genomic_DNA"/>
</dbReference>
<dbReference type="AlphaFoldDB" id="A0A0H3ICS7"/>
<gene>
    <name evidence="2" type="ordered locus">CCNA_03898</name>
</gene>
<dbReference type="SUPFAM" id="SSF54427">
    <property type="entry name" value="NTF2-like"/>
    <property type="match status" value="1"/>
</dbReference>
<protein>
    <submittedName>
        <fullName evidence="2">NTF2 superfamily protein</fullName>
    </submittedName>
</protein>
<reference evidence="2 3" key="1">
    <citation type="journal article" date="2010" name="J. Bacteriol.">
        <title>The genetic basis of laboratory adaptation in Caulobacter crescentus.</title>
        <authorList>
            <person name="Marks M.E."/>
            <person name="Castro-Rojas C.M."/>
            <person name="Teiling C."/>
            <person name="Du L."/>
            <person name="Kapatral V."/>
            <person name="Walunas T.L."/>
            <person name="Crosson S."/>
        </authorList>
    </citation>
    <scope>NUCLEOTIDE SEQUENCE [LARGE SCALE GENOMIC DNA]</scope>
    <source>
        <strain evidence="3">NA1000 / CB15N</strain>
    </source>
</reference>
<dbReference type="RefSeq" id="YP_008877614.1">
    <property type="nucleotide sequence ID" value="NC_011916.1"/>
</dbReference>
<evidence type="ECO:0000313" key="2">
    <source>
        <dbReference type="EMBL" id="AGJ94613.1"/>
    </source>
</evidence>
<accession>A0A0H3ICS7</accession>
<dbReference type="PhylomeDB" id="A0A0H3ICS7"/>
<dbReference type="Pfam" id="PF12680">
    <property type="entry name" value="SnoaL_2"/>
    <property type="match status" value="1"/>
</dbReference>
<name>A0A0H3ICS7_CAUVN</name>
<sequence length="145" mass="16241">MSRLFPILSRVIAAWQVHDIETVLSHMTDDIVWHYAAPSLPPVRGKAAAEKLLRKLQADMHDIQWRIFAHAETGDRLFLEGVDEYRTADGKRMALPYAGVLEFRGDQIAAWRDYVDLGVLADQKAGKPFTPQVEALLDRAAATSA</sequence>
<evidence type="ECO:0000259" key="1">
    <source>
        <dbReference type="Pfam" id="PF12680"/>
    </source>
</evidence>
<evidence type="ECO:0000313" key="3">
    <source>
        <dbReference type="Proteomes" id="UP000001364"/>
    </source>
</evidence>